<keyword evidence="3" id="KW-1185">Reference proteome</keyword>
<dbReference type="CDD" id="cd07344">
    <property type="entry name" value="M48_yhfN_like"/>
    <property type="match status" value="1"/>
</dbReference>
<comment type="caution">
    <text evidence="2">The sequence shown here is derived from an EMBL/GenBank/DDBJ whole genome shotgun (WGS) entry which is preliminary data.</text>
</comment>
<dbReference type="Pfam" id="PF01863">
    <property type="entry name" value="YgjP-like"/>
    <property type="match status" value="1"/>
</dbReference>
<dbReference type="Gene3D" id="3.30.2010.10">
    <property type="entry name" value="Metalloproteases ('zincins'), catalytic domain"/>
    <property type="match status" value="1"/>
</dbReference>
<dbReference type="RefSeq" id="WP_274044205.1">
    <property type="nucleotide sequence ID" value="NZ_JANCPR020000053.1"/>
</dbReference>
<dbReference type="Proteomes" id="UP001214441">
    <property type="component" value="Unassembled WGS sequence"/>
</dbReference>
<evidence type="ECO:0000313" key="3">
    <source>
        <dbReference type="Proteomes" id="UP001214441"/>
    </source>
</evidence>
<dbReference type="PANTHER" id="PTHR30399">
    <property type="entry name" value="UNCHARACTERIZED PROTEIN YGJP"/>
    <property type="match status" value="1"/>
</dbReference>
<evidence type="ECO:0000259" key="1">
    <source>
        <dbReference type="Pfam" id="PF01863"/>
    </source>
</evidence>
<organism evidence="2 3">
    <name type="scientific">Streptomyces iconiensis</name>
    <dbReference type="NCBI Taxonomy" id="1384038"/>
    <lineage>
        <taxon>Bacteria</taxon>
        <taxon>Bacillati</taxon>
        <taxon>Actinomycetota</taxon>
        <taxon>Actinomycetes</taxon>
        <taxon>Kitasatosporales</taxon>
        <taxon>Streptomycetaceae</taxon>
        <taxon>Streptomyces</taxon>
    </lineage>
</organism>
<dbReference type="PANTHER" id="PTHR30399:SF1">
    <property type="entry name" value="UTP PYROPHOSPHATASE"/>
    <property type="match status" value="1"/>
</dbReference>
<gene>
    <name evidence="2" type="ORF">NMN56_035665</name>
</gene>
<dbReference type="EMBL" id="JANCPR020000053">
    <property type="protein sequence ID" value="MDJ1137193.1"/>
    <property type="molecule type" value="Genomic_DNA"/>
</dbReference>
<accession>A0ABT7A779</accession>
<evidence type="ECO:0000313" key="2">
    <source>
        <dbReference type="EMBL" id="MDJ1137193.1"/>
    </source>
</evidence>
<dbReference type="InterPro" id="IPR002725">
    <property type="entry name" value="YgjP-like_metallopeptidase"/>
</dbReference>
<dbReference type="InterPro" id="IPR053136">
    <property type="entry name" value="UTP_pyrophosphatase-like"/>
</dbReference>
<sequence>MSNSVTSAIASLPLPGEWSWEVVIRPRRKTLGIEIREEGDVLFAVPPDADPVAVADAVRSKLPRLAAEVTKRRRGGGQPVKELVGGESFAYLGRRHRLKLVPGDISGDRGAKVRLRHGWLELPRPATQREGAQRIGEWYARRGEEWASPRMGPLAARAGVEASGVSVRDLGGRWGACEPDGRIVLHWAVMQLHPTLLDLVLVHELAHLRIATHGPAFRRRMRLVLADLDDLERRFAQAEPKMWRGAVKG</sequence>
<name>A0ABT7A779_9ACTN</name>
<protein>
    <submittedName>
        <fullName evidence="2">DUF45 domain-containing protein</fullName>
    </submittedName>
</protein>
<proteinExistence type="predicted"/>
<reference evidence="2 3" key="1">
    <citation type="submission" date="2023-05" db="EMBL/GenBank/DDBJ databases">
        <title>Streptantibioticus silvisoli sp. nov., acidotolerant actinomycetes 1 from pine litter.</title>
        <authorList>
            <person name="Swiecimska M."/>
            <person name="Golinska P."/>
            <person name="Sangal V."/>
            <person name="Wachnowicz B."/>
            <person name="Goodfellow M."/>
        </authorList>
    </citation>
    <scope>NUCLEOTIDE SEQUENCE [LARGE SCALE GENOMIC DNA]</scope>
    <source>
        <strain evidence="2 3">DSM 42109</strain>
    </source>
</reference>
<feature type="domain" description="YgjP-like metallopeptidase" evidence="1">
    <location>
        <begin position="29"/>
        <end position="235"/>
    </location>
</feature>